<comment type="catalytic activity">
    <reaction evidence="15 17 19">
        <text>(6S)-NADHX + ADP = AMP + phosphate + NADH + H(+)</text>
        <dbReference type="Rhea" id="RHEA:32223"/>
        <dbReference type="ChEBI" id="CHEBI:15378"/>
        <dbReference type="ChEBI" id="CHEBI:43474"/>
        <dbReference type="ChEBI" id="CHEBI:57945"/>
        <dbReference type="ChEBI" id="CHEBI:64074"/>
        <dbReference type="ChEBI" id="CHEBI:456215"/>
        <dbReference type="ChEBI" id="CHEBI:456216"/>
        <dbReference type="EC" id="4.2.1.136"/>
    </reaction>
</comment>
<evidence type="ECO:0000256" key="15">
    <source>
        <dbReference type="ARBA" id="ARBA00048238"/>
    </source>
</evidence>
<sequence>MHDSAAARRLEARAAATLAPHTLMQRAGLGVARLAAAIAPHAGTVSVLAGPGNNGGDGFEASLHLLQPGRDLCVWFLGDAARLPADAVTSLQRARAAGVRVEAWSESSAAALNARSAGIDHLVIDALLGRGLGRPAEGRIAGAIEAINRSGAQVLAVDLPSGLPADTGAIATGAACVRADATLALLSLAPGLFTAHGRDAAGRIWWDDLAVSVRDKPPVAWLNAPQPGTATPLQRRHAQHKGSFGDVRVVGGAASMTGAALLAGRAALRAGAGRVYVHLLDPQAPRLDTSSPELMFGGPLEGAQLGPQTTALAGCGGGSDIAQVLPLLIEQAVRLVLDADALNAIATQPAWQDALRERGQLGLATVLTPHPLEAARLLDPHAPSVSGVQRDRLEAARQLAERYAAVVVLKGSGTVIAAPGQTPWINPTGNAALAVPGSGDVLAGWLAGLWSPQPGHLDAALSAARQAVFRHGQLAERLQPDGRALPASQLAAAIGSPADPP</sequence>
<evidence type="ECO:0000256" key="12">
    <source>
        <dbReference type="ARBA" id="ARBA00023239"/>
    </source>
</evidence>
<dbReference type="NCBIfam" id="TIGR00196">
    <property type="entry name" value="yjeF_cterm"/>
    <property type="match status" value="1"/>
</dbReference>
<keyword evidence="23" id="KW-1185">Reference proteome</keyword>
<dbReference type="EMBL" id="AP025730">
    <property type="protein sequence ID" value="BDI06708.1"/>
    <property type="molecule type" value="Genomic_DNA"/>
</dbReference>
<dbReference type="PROSITE" id="PS51383">
    <property type="entry name" value="YJEF_C_3"/>
    <property type="match status" value="1"/>
</dbReference>
<dbReference type="SUPFAM" id="SSF53613">
    <property type="entry name" value="Ribokinase-like"/>
    <property type="match status" value="1"/>
</dbReference>
<keyword evidence="9 18" id="KW-0630">Potassium</keyword>
<dbReference type="Pfam" id="PF01256">
    <property type="entry name" value="Carb_kinase"/>
    <property type="match status" value="1"/>
</dbReference>
<dbReference type="InterPro" id="IPR000631">
    <property type="entry name" value="CARKD"/>
</dbReference>
<dbReference type="InterPro" id="IPR030677">
    <property type="entry name" value="Nnr"/>
</dbReference>
<dbReference type="EC" id="5.1.99.6" evidence="19"/>
<keyword evidence="12 17" id="KW-0456">Lyase</keyword>
<comment type="cofactor">
    <cofactor evidence="18 19">
        <name>K(+)</name>
        <dbReference type="ChEBI" id="CHEBI:29103"/>
    </cofactor>
    <text evidence="18 19">Binds 1 potassium ion per subunit.</text>
</comment>
<comment type="function">
    <text evidence="18">Catalyzes the epimerization of the S- and R-forms of NAD(P)HX, a damaged form of NAD(P)H that is a result of enzymatic or heat-dependent hydration. This is a prerequisite for the S-specific NAD(P)H-hydrate dehydratase to allow the repair of both epimers of NAD(P)HX.</text>
</comment>
<dbReference type="Proteomes" id="UP001057498">
    <property type="component" value="Chromosome"/>
</dbReference>
<dbReference type="EC" id="4.2.1.136" evidence="19"/>
<comment type="similarity">
    <text evidence="18">Belongs to the NnrE/AIBP family.</text>
</comment>
<feature type="binding site" evidence="17">
    <location>
        <position position="370"/>
    </location>
    <ligand>
        <name>(6S)-NADPHX</name>
        <dbReference type="ChEBI" id="CHEBI:64076"/>
    </ligand>
</feature>
<comment type="cofactor">
    <cofactor evidence="17">
        <name>Mg(2+)</name>
        <dbReference type="ChEBI" id="CHEBI:18420"/>
    </cofactor>
</comment>
<dbReference type="HAMAP" id="MF_01965">
    <property type="entry name" value="NADHX_dehydratase"/>
    <property type="match status" value="1"/>
</dbReference>
<evidence type="ECO:0000256" key="7">
    <source>
        <dbReference type="ARBA" id="ARBA00022840"/>
    </source>
</evidence>
<comment type="catalytic activity">
    <reaction evidence="1 18 19">
        <text>(6R)-NADHX = (6S)-NADHX</text>
        <dbReference type="Rhea" id="RHEA:32215"/>
        <dbReference type="ChEBI" id="CHEBI:64074"/>
        <dbReference type="ChEBI" id="CHEBI:64075"/>
        <dbReference type="EC" id="5.1.99.6"/>
    </reaction>
</comment>
<feature type="binding site" evidence="17">
    <location>
        <position position="316"/>
    </location>
    <ligand>
        <name>(6S)-NADPHX</name>
        <dbReference type="ChEBI" id="CHEBI:64076"/>
    </ligand>
</feature>
<dbReference type="Gene3D" id="3.40.1190.20">
    <property type="match status" value="1"/>
</dbReference>
<evidence type="ECO:0000256" key="17">
    <source>
        <dbReference type="HAMAP-Rule" id="MF_01965"/>
    </source>
</evidence>
<comment type="similarity">
    <text evidence="17">Belongs to the NnrD/CARKD family.</text>
</comment>
<comment type="function">
    <text evidence="17">Catalyzes the dehydration of the S-form of NAD(P)HX at the expense of ADP, which is converted to AMP. Together with NAD(P)HX epimerase, which catalyzes the epimerization of the S- and R-forms, the enzyme allows the repair of both epimers of NAD(P)HX, a damaged form of NAD(P)H that is a result of enzymatic or heat-dependent hydration.</text>
</comment>
<dbReference type="CDD" id="cd01171">
    <property type="entry name" value="YXKO-related"/>
    <property type="match status" value="1"/>
</dbReference>
<evidence type="ECO:0000256" key="14">
    <source>
        <dbReference type="ARBA" id="ARBA00025153"/>
    </source>
</evidence>
<feature type="binding site" evidence="18">
    <location>
        <position position="125"/>
    </location>
    <ligand>
        <name>K(+)</name>
        <dbReference type="ChEBI" id="CHEBI:29103"/>
    </ligand>
</feature>
<dbReference type="InterPro" id="IPR036652">
    <property type="entry name" value="YjeF_N_dom_sf"/>
</dbReference>
<protein>
    <recommendedName>
        <fullName evidence="19">Bifunctional NAD(P)H-hydrate repair enzyme</fullName>
    </recommendedName>
    <alternativeName>
        <fullName evidence="19">Nicotinamide nucleotide repair protein</fullName>
    </alternativeName>
    <domain>
        <recommendedName>
            <fullName evidence="19">ADP-dependent (S)-NAD(P)H-hydrate dehydratase</fullName>
            <ecNumber evidence="19">4.2.1.136</ecNumber>
        </recommendedName>
        <alternativeName>
            <fullName evidence="19">ADP-dependent NAD(P)HX dehydratase</fullName>
        </alternativeName>
    </domain>
    <domain>
        <recommendedName>
            <fullName evidence="19">NAD(P)H-hydrate epimerase</fullName>
            <ecNumber evidence="19">5.1.99.6</ecNumber>
        </recommendedName>
    </domain>
</protein>
<comment type="catalytic activity">
    <reaction evidence="16 17 19">
        <text>(6S)-NADPHX + ADP = AMP + phosphate + NADPH + H(+)</text>
        <dbReference type="Rhea" id="RHEA:32235"/>
        <dbReference type="ChEBI" id="CHEBI:15378"/>
        <dbReference type="ChEBI" id="CHEBI:43474"/>
        <dbReference type="ChEBI" id="CHEBI:57783"/>
        <dbReference type="ChEBI" id="CHEBI:64076"/>
        <dbReference type="ChEBI" id="CHEBI:456215"/>
        <dbReference type="ChEBI" id="CHEBI:456216"/>
        <dbReference type="EC" id="4.2.1.136"/>
    </reaction>
</comment>
<evidence type="ECO:0000256" key="8">
    <source>
        <dbReference type="ARBA" id="ARBA00022857"/>
    </source>
</evidence>
<feature type="binding site" evidence="17">
    <location>
        <position position="439"/>
    </location>
    <ligand>
        <name>AMP</name>
        <dbReference type="ChEBI" id="CHEBI:456215"/>
    </ligand>
</feature>
<comment type="function">
    <text evidence="14 19">Bifunctional enzyme that catalyzes the epimerization of the S- and R-forms of NAD(P)HX and the dehydration of the S-form of NAD(P)HX at the expense of ADP, which is converted to AMP. This allows the repair of both epimers of NAD(P)HX, a damaged form of NAD(P)H that is a result of enzymatic or heat-dependent hydration.</text>
</comment>
<evidence type="ECO:0000256" key="1">
    <source>
        <dbReference type="ARBA" id="ARBA00000013"/>
    </source>
</evidence>
<evidence type="ECO:0000256" key="11">
    <source>
        <dbReference type="ARBA" id="ARBA00023235"/>
    </source>
</evidence>
<dbReference type="Pfam" id="PF03853">
    <property type="entry name" value="YjeF_N"/>
    <property type="match status" value="1"/>
</dbReference>
<evidence type="ECO:0000256" key="9">
    <source>
        <dbReference type="ARBA" id="ARBA00022958"/>
    </source>
</evidence>
<evidence type="ECO:0000259" key="20">
    <source>
        <dbReference type="PROSITE" id="PS51383"/>
    </source>
</evidence>
<name>A0ABN6PRI7_9BURK</name>
<dbReference type="PIRSF" id="PIRSF017184">
    <property type="entry name" value="Nnr"/>
    <property type="match status" value="1"/>
</dbReference>
<dbReference type="PROSITE" id="PS51385">
    <property type="entry name" value="YJEF_N"/>
    <property type="match status" value="1"/>
</dbReference>
<evidence type="ECO:0000256" key="5">
    <source>
        <dbReference type="ARBA" id="ARBA00022723"/>
    </source>
</evidence>
<evidence type="ECO:0000256" key="2">
    <source>
        <dbReference type="ARBA" id="ARBA00000909"/>
    </source>
</evidence>
<feature type="binding site" evidence="17">
    <location>
        <position position="440"/>
    </location>
    <ligand>
        <name>(6S)-NADPHX</name>
        <dbReference type="ChEBI" id="CHEBI:64076"/>
    </ligand>
</feature>
<evidence type="ECO:0000256" key="4">
    <source>
        <dbReference type="ARBA" id="ARBA00009524"/>
    </source>
</evidence>
<dbReference type="Gene3D" id="3.40.50.10260">
    <property type="entry name" value="YjeF N-terminal domain"/>
    <property type="match status" value="1"/>
</dbReference>
<feature type="binding site" evidence="18">
    <location>
        <begin position="53"/>
        <end position="57"/>
    </location>
    <ligand>
        <name>(6S)-NADPHX</name>
        <dbReference type="ChEBI" id="CHEBI:64076"/>
    </ligand>
</feature>
<keyword evidence="10 17" id="KW-0520">NAD</keyword>
<dbReference type="RefSeq" id="WP_251969958.1">
    <property type="nucleotide sequence ID" value="NZ_AP025730.1"/>
</dbReference>
<feature type="binding site" evidence="18">
    <location>
        <position position="54"/>
    </location>
    <ligand>
        <name>K(+)</name>
        <dbReference type="ChEBI" id="CHEBI:29103"/>
    </ligand>
</feature>
<dbReference type="PANTHER" id="PTHR12592">
    <property type="entry name" value="ATP-DEPENDENT (S)-NAD(P)H-HYDRATE DEHYDRATASE FAMILY MEMBER"/>
    <property type="match status" value="1"/>
</dbReference>
<feature type="binding site" evidence="18">
    <location>
        <begin position="129"/>
        <end position="135"/>
    </location>
    <ligand>
        <name>(6S)-NADPHX</name>
        <dbReference type="ChEBI" id="CHEBI:64076"/>
    </ligand>
</feature>
<dbReference type="SUPFAM" id="SSF64153">
    <property type="entry name" value="YjeF N-terminal domain-like"/>
    <property type="match status" value="1"/>
</dbReference>
<dbReference type="InterPro" id="IPR004443">
    <property type="entry name" value="YjeF_N_dom"/>
</dbReference>
<evidence type="ECO:0000256" key="16">
    <source>
        <dbReference type="ARBA" id="ARBA00049209"/>
    </source>
</evidence>
<evidence type="ECO:0000256" key="3">
    <source>
        <dbReference type="ARBA" id="ARBA00006001"/>
    </source>
</evidence>
<proteinExistence type="inferred from homology"/>
<feature type="domain" description="YjeF C-terminal" evidence="20">
    <location>
        <begin position="224"/>
        <end position="501"/>
    </location>
</feature>
<comment type="catalytic activity">
    <reaction evidence="2 18 19">
        <text>(6R)-NADPHX = (6S)-NADPHX</text>
        <dbReference type="Rhea" id="RHEA:32227"/>
        <dbReference type="ChEBI" id="CHEBI:64076"/>
        <dbReference type="ChEBI" id="CHEBI:64077"/>
        <dbReference type="EC" id="5.1.99.6"/>
    </reaction>
</comment>
<keyword evidence="6 17" id="KW-0547">Nucleotide-binding</keyword>
<feature type="domain" description="YjeF N-terminal" evidence="21">
    <location>
        <begin position="7"/>
        <end position="217"/>
    </location>
</feature>
<comment type="subunit">
    <text evidence="17">Homotetramer.</text>
</comment>
<feature type="binding site" evidence="17">
    <location>
        <position position="259"/>
    </location>
    <ligand>
        <name>(6S)-NADPHX</name>
        <dbReference type="ChEBI" id="CHEBI:64076"/>
    </ligand>
</feature>
<comment type="similarity">
    <text evidence="3 19">In the N-terminal section; belongs to the NnrE/AIBP family.</text>
</comment>
<feature type="binding site" evidence="17">
    <location>
        <begin position="410"/>
        <end position="414"/>
    </location>
    <ligand>
        <name>AMP</name>
        <dbReference type="ChEBI" id="CHEBI:456215"/>
    </ligand>
</feature>
<evidence type="ECO:0000256" key="6">
    <source>
        <dbReference type="ARBA" id="ARBA00022741"/>
    </source>
</evidence>
<feature type="binding site" evidence="18">
    <location>
        <position position="158"/>
    </location>
    <ligand>
        <name>(6S)-NADPHX</name>
        <dbReference type="ChEBI" id="CHEBI:64076"/>
    </ligand>
</feature>
<dbReference type="HAMAP" id="MF_01966">
    <property type="entry name" value="NADHX_epimerase"/>
    <property type="match status" value="1"/>
</dbReference>
<evidence type="ECO:0000256" key="10">
    <source>
        <dbReference type="ARBA" id="ARBA00023027"/>
    </source>
</evidence>
<gene>
    <name evidence="18" type="primary">nnrE</name>
    <name evidence="17" type="synonym">nnrD</name>
    <name evidence="22" type="ORF">CATMQ487_36780</name>
</gene>
<evidence type="ECO:0000256" key="18">
    <source>
        <dbReference type="HAMAP-Rule" id="MF_01966"/>
    </source>
</evidence>
<keyword evidence="11 18" id="KW-0413">Isomerase</keyword>
<keyword evidence="5 18" id="KW-0479">Metal-binding</keyword>
<keyword evidence="7 17" id="KW-0067">ATP-binding</keyword>
<comment type="caution">
    <text evidence="18">Lacks conserved residue(s) required for the propagation of feature annotation.</text>
</comment>
<keyword evidence="13" id="KW-0511">Multifunctional enzyme</keyword>
<accession>A0ABN6PRI7</accession>
<reference evidence="22" key="1">
    <citation type="submission" date="2022-04" db="EMBL/GenBank/DDBJ databases">
        <title>Whole genome sequence of Sphaerotilus sp. FB-5.</title>
        <authorList>
            <person name="Takeda M."/>
            <person name="Narihara S."/>
            <person name="Akimoto M."/>
            <person name="Akimoto R."/>
            <person name="Nishiyashiki S."/>
            <person name="Murakami T."/>
        </authorList>
    </citation>
    <scope>NUCLEOTIDE SEQUENCE</scope>
    <source>
        <strain evidence="22">FB-5</strain>
    </source>
</reference>
<evidence type="ECO:0000256" key="19">
    <source>
        <dbReference type="PIRNR" id="PIRNR017184"/>
    </source>
</evidence>
<evidence type="ECO:0000313" key="23">
    <source>
        <dbReference type="Proteomes" id="UP001057498"/>
    </source>
</evidence>
<evidence type="ECO:0000313" key="22">
    <source>
        <dbReference type="EMBL" id="BDI06708.1"/>
    </source>
</evidence>
<dbReference type="InterPro" id="IPR029056">
    <property type="entry name" value="Ribokinase-like"/>
</dbReference>
<organism evidence="22 23">
    <name type="scientific">Sphaerotilus microaerophilus</name>
    <dbReference type="NCBI Taxonomy" id="2914710"/>
    <lineage>
        <taxon>Bacteria</taxon>
        <taxon>Pseudomonadati</taxon>
        <taxon>Pseudomonadota</taxon>
        <taxon>Betaproteobacteria</taxon>
        <taxon>Burkholderiales</taxon>
        <taxon>Sphaerotilaceae</taxon>
        <taxon>Sphaerotilus</taxon>
    </lineage>
</organism>
<dbReference type="NCBIfam" id="TIGR00197">
    <property type="entry name" value="yjeF_nterm"/>
    <property type="match status" value="1"/>
</dbReference>
<feature type="binding site" evidence="18">
    <location>
        <position position="161"/>
    </location>
    <ligand>
        <name>K(+)</name>
        <dbReference type="ChEBI" id="CHEBI:29103"/>
    </ligand>
</feature>
<evidence type="ECO:0000256" key="13">
    <source>
        <dbReference type="ARBA" id="ARBA00023268"/>
    </source>
</evidence>
<comment type="similarity">
    <text evidence="4 19">In the C-terminal section; belongs to the NnrD/CARKD family.</text>
</comment>
<dbReference type="PANTHER" id="PTHR12592:SF0">
    <property type="entry name" value="ATP-DEPENDENT (S)-NAD(P)H-HYDRATE DEHYDRATASE"/>
    <property type="match status" value="1"/>
</dbReference>
<evidence type="ECO:0000259" key="21">
    <source>
        <dbReference type="PROSITE" id="PS51385"/>
    </source>
</evidence>
<keyword evidence="8 17" id="KW-0521">NADP</keyword>